<reference evidence="1 2" key="1">
    <citation type="journal article" date="2012" name="Appl. Environ. Microbiol.">
        <title>Short-read sequencing for genomic analysis of the brown rot fungus Fibroporia radiculosa.</title>
        <authorList>
            <person name="Tang J.D."/>
            <person name="Perkins A.D."/>
            <person name="Sonstegard T.S."/>
            <person name="Schroeder S.G."/>
            <person name="Burgess S.C."/>
            <person name="Diehl S.V."/>
        </authorList>
    </citation>
    <scope>NUCLEOTIDE SEQUENCE [LARGE SCALE GENOMIC DNA]</scope>
    <source>
        <strain evidence="1 2">TFFH 294</strain>
    </source>
</reference>
<protein>
    <submittedName>
        <fullName evidence="1">Uncharacterized protein</fullName>
    </submittedName>
</protein>
<dbReference type="InParanoid" id="J4GWQ0"/>
<organism evidence="1 2">
    <name type="scientific">Fibroporia radiculosa</name>
    <dbReference type="NCBI Taxonomy" id="599839"/>
    <lineage>
        <taxon>Eukaryota</taxon>
        <taxon>Fungi</taxon>
        <taxon>Dikarya</taxon>
        <taxon>Basidiomycota</taxon>
        <taxon>Agaricomycotina</taxon>
        <taxon>Agaricomycetes</taxon>
        <taxon>Polyporales</taxon>
        <taxon>Fibroporiaceae</taxon>
        <taxon>Fibroporia</taxon>
    </lineage>
</organism>
<dbReference type="Proteomes" id="UP000006352">
    <property type="component" value="Unassembled WGS sequence"/>
</dbReference>
<name>J4GWQ0_9APHY</name>
<keyword evidence="2" id="KW-1185">Reference proteome</keyword>
<dbReference type="EMBL" id="HE797227">
    <property type="protein sequence ID" value="CCM06145.1"/>
    <property type="molecule type" value="Genomic_DNA"/>
</dbReference>
<dbReference type="RefSeq" id="XP_012185428.1">
    <property type="nucleotide sequence ID" value="XM_012330038.1"/>
</dbReference>
<dbReference type="HOGENOM" id="CLU_1845139_0_0_1"/>
<evidence type="ECO:0000313" key="2">
    <source>
        <dbReference type="Proteomes" id="UP000006352"/>
    </source>
</evidence>
<dbReference type="AlphaFoldDB" id="J4GWQ0"/>
<dbReference type="GeneID" id="24102170"/>
<accession>J4GWQ0</accession>
<proteinExistence type="predicted"/>
<evidence type="ECO:0000313" key="1">
    <source>
        <dbReference type="EMBL" id="CCM06145.1"/>
    </source>
</evidence>
<gene>
    <name evidence="1" type="ORF">FIBRA_09618</name>
</gene>
<sequence>MPAIPQHEITFEQSLPFDIFEASRSHDDPIGIFWWQLYSRGSTSKTKPHHPEIETYDTGPPGKPLELSLALKLLQSVASPHELRLRSSELCLQPSELRLQPSNYAYDLQTSSHTSTPPQGTPTHTAKYSKVLFLHPTFK</sequence>